<evidence type="ECO:0000313" key="2">
    <source>
        <dbReference type="EMBL" id="MCW3789064.1"/>
    </source>
</evidence>
<dbReference type="GO" id="GO:0004674">
    <property type="term" value="F:protein serine/threonine kinase activity"/>
    <property type="evidence" value="ECO:0007669"/>
    <property type="project" value="TreeGrafter"/>
</dbReference>
<dbReference type="PROSITE" id="PS50011">
    <property type="entry name" value="PROTEIN_KINASE_DOM"/>
    <property type="match status" value="1"/>
</dbReference>
<reference evidence="2" key="1">
    <citation type="submission" date="2022-10" db="EMBL/GenBank/DDBJ databases">
        <authorList>
            <person name="Yu W.X."/>
        </authorList>
    </citation>
    <scope>NUCLEOTIDE SEQUENCE</scope>
    <source>
        <strain evidence="2">AAT</strain>
    </source>
</reference>
<dbReference type="PROSITE" id="PS00108">
    <property type="entry name" value="PROTEIN_KINASE_ST"/>
    <property type="match status" value="1"/>
</dbReference>
<gene>
    <name evidence="2" type="ORF">OM075_21540</name>
</gene>
<dbReference type="Pfam" id="PF00069">
    <property type="entry name" value="Pkinase"/>
    <property type="match status" value="1"/>
</dbReference>
<dbReference type="RefSeq" id="WP_301192620.1">
    <property type="nucleotide sequence ID" value="NZ_JAPDPJ010000080.1"/>
</dbReference>
<dbReference type="Gene3D" id="1.10.510.10">
    <property type="entry name" value="Transferase(Phosphotransferase) domain 1"/>
    <property type="match status" value="1"/>
</dbReference>
<feature type="domain" description="Protein kinase" evidence="1">
    <location>
        <begin position="10"/>
        <end position="272"/>
    </location>
</feature>
<sequence length="316" mass="37433">MSKAERILHFKIERTLTKNKFGITYQGLDTRNNSKVVIKELRAAPSSHALNMLDKINLIEEENFLTSSYFTTNNKHFIVRDFMEGTDFKSVLSSPIKFSQLSKEFVIQCLIEVLNQLHKLHSEGILHTDIKPSNLLIKHKPGEKINKWNPKNITIIDYERAIPFKSQKTIEYKGFSMIYSPPEQILKRVDLFNESVDIFATTVTFLEILSKQKPLYDCNAEVMINLQLTYPIPKPRKVDQELFDILSPYIYKERFKRPPRQLTYEEITHTLKTGINQRKYNTEELMNNLTEWLKYHHKPEKHWAIKLFRRIFIEKQ</sequence>
<proteinExistence type="predicted"/>
<dbReference type="GO" id="GO:0005737">
    <property type="term" value="C:cytoplasm"/>
    <property type="evidence" value="ECO:0007669"/>
    <property type="project" value="TreeGrafter"/>
</dbReference>
<accession>A0AAE3M8D9</accession>
<dbReference type="GO" id="GO:0005524">
    <property type="term" value="F:ATP binding"/>
    <property type="evidence" value="ECO:0007669"/>
    <property type="project" value="InterPro"/>
</dbReference>
<dbReference type="SMART" id="SM00220">
    <property type="entry name" value="S_TKc"/>
    <property type="match status" value="1"/>
</dbReference>
<comment type="caution">
    <text evidence="2">The sequence shown here is derived from an EMBL/GenBank/DDBJ whole genome shotgun (WGS) entry which is preliminary data.</text>
</comment>
<dbReference type="SUPFAM" id="SSF56112">
    <property type="entry name" value="Protein kinase-like (PK-like)"/>
    <property type="match status" value="1"/>
</dbReference>
<dbReference type="PANTHER" id="PTHR44167">
    <property type="entry name" value="OVARIAN-SPECIFIC SERINE/THREONINE-PROTEIN KINASE LOK-RELATED"/>
    <property type="match status" value="1"/>
</dbReference>
<keyword evidence="2" id="KW-0808">Transferase</keyword>
<dbReference type="PANTHER" id="PTHR44167:SF24">
    <property type="entry name" value="SERINE_THREONINE-PROTEIN KINASE CHK2"/>
    <property type="match status" value="1"/>
</dbReference>
<organism evidence="2 3">
    <name type="scientific">Plebeiibacterium sediminum</name>
    <dbReference type="NCBI Taxonomy" id="2992112"/>
    <lineage>
        <taxon>Bacteria</taxon>
        <taxon>Pseudomonadati</taxon>
        <taxon>Bacteroidota</taxon>
        <taxon>Bacteroidia</taxon>
        <taxon>Marinilabiliales</taxon>
        <taxon>Marinilabiliaceae</taxon>
        <taxon>Plebeiibacterium</taxon>
    </lineage>
</organism>
<evidence type="ECO:0000259" key="1">
    <source>
        <dbReference type="PROSITE" id="PS50011"/>
    </source>
</evidence>
<keyword evidence="2" id="KW-0418">Kinase</keyword>
<dbReference type="InterPro" id="IPR011009">
    <property type="entry name" value="Kinase-like_dom_sf"/>
</dbReference>
<protein>
    <submittedName>
        <fullName evidence="2">Protein kinase</fullName>
    </submittedName>
</protein>
<dbReference type="InterPro" id="IPR000719">
    <property type="entry name" value="Prot_kinase_dom"/>
</dbReference>
<evidence type="ECO:0000313" key="3">
    <source>
        <dbReference type="Proteomes" id="UP001209229"/>
    </source>
</evidence>
<dbReference type="Proteomes" id="UP001209229">
    <property type="component" value="Unassembled WGS sequence"/>
</dbReference>
<keyword evidence="3" id="KW-1185">Reference proteome</keyword>
<dbReference type="InterPro" id="IPR008271">
    <property type="entry name" value="Ser/Thr_kinase_AS"/>
</dbReference>
<name>A0AAE3M8D9_9BACT</name>
<dbReference type="AlphaFoldDB" id="A0AAE3M8D9"/>
<dbReference type="EMBL" id="JAPDPJ010000080">
    <property type="protein sequence ID" value="MCW3789064.1"/>
    <property type="molecule type" value="Genomic_DNA"/>
</dbReference>